<proteinExistence type="predicted"/>
<organism evidence="1 2">
    <name type="scientific">Corynebacterium frankenforstense DSM 45800</name>
    <dbReference type="NCBI Taxonomy" id="1437875"/>
    <lineage>
        <taxon>Bacteria</taxon>
        <taxon>Bacillati</taxon>
        <taxon>Actinomycetota</taxon>
        <taxon>Actinomycetes</taxon>
        <taxon>Mycobacteriales</taxon>
        <taxon>Corynebacteriaceae</taxon>
        <taxon>Corynebacterium</taxon>
    </lineage>
</organism>
<evidence type="ECO:0000313" key="2">
    <source>
        <dbReference type="Proteomes" id="UP000185434"/>
    </source>
</evidence>
<reference evidence="1 2" key="1">
    <citation type="submission" date="2014-08" db="EMBL/GenBank/DDBJ databases">
        <title>Complete genome sequence of Corynebacterium frankenforstense ST18(T) (=DSM 45800(T)), isolated from raw cow milk.</title>
        <authorList>
            <person name="Ruckert C."/>
            <person name="Albersmeier A."/>
            <person name="Winkler A."/>
            <person name="Lipski A."/>
            <person name="Kalinowski J."/>
        </authorList>
    </citation>
    <scope>NUCLEOTIDE SEQUENCE [LARGE SCALE GENOMIC DNA]</scope>
    <source>
        <strain evidence="1 2">ST18</strain>
    </source>
</reference>
<dbReference type="RefSeq" id="WP_075664186.1">
    <property type="nucleotide sequence ID" value="NZ_CP009247.1"/>
</dbReference>
<dbReference type="AlphaFoldDB" id="A0A1L7CTM6"/>
<dbReference type="Proteomes" id="UP000185434">
    <property type="component" value="Chromosome"/>
</dbReference>
<dbReference type="EMBL" id="CP009247">
    <property type="protein sequence ID" value="APT89202.1"/>
    <property type="molecule type" value="Genomic_DNA"/>
</dbReference>
<name>A0A1L7CTM6_9CORY</name>
<dbReference type="STRING" id="1437875.CFRA_07955"/>
<sequence>MRRGVVAAAVLALIALAVVLLASRSDLTDRPDPVNGDQLGMESYESAADYRSRAADSLAEAPADQPVWALVTFAAPLDARAADEATRGLDRVSAVVAHEAGLIEVPEPVAGATRADVFARELARAPFEADRLDGVVAYDDGSALRALTRIDDVAVVEALPSDAAWGRIGVRPVVLH</sequence>
<dbReference type="OrthoDB" id="4424197at2"/>
<protein>
    <submittedName>
        <fullName evidence="1">Uncharacterized protein</fullName>
    </submittedName>
</protein>
<gene>
    <name evidence="1" type="ORF">CFRA_07955</name>
</gene>
<dbReference type="KEGG" id="cfk:CFRA_07955"/>
<evidence type="ECO:0000313" key="1">
    <source>
        <dbReference type="EMBL" id="APT89202.1"/>
    </source>
</evidence>
<accession>A0A1L7CTM6</accession>
<keyword evidence="2" id="KW-1185">Reference proteome</keyword>